<evidence type="ECO:0000313" key="4">
    <source>
        <dbReference type="Proteomes" id="UP001159363"/>
    </source>
</evidence>
<organism evidence="3 4">
    <name type="scientific">Dryococelus australis</name>
    <dbReference type="NCBI Taxonomy" id="614101"/>
    <lineage>
        <taxon>Eukaryota</taxon>
        <taxon>Metazoa</taxon>
        <taxon>Ecdysozoa</taxon>
        <taxon>Arthropoda</taxon>
        <taxon>Hexapoda</taxon>
        <taxon>Insecta</taxon>
        <taxon>Pterygota</taxon>
        <taxon>Neoptera</taxon>
        <taxon>Polyneoptera</taxon>
        <taxon>Phasmatodea</taxon>
        <taxon>Verophasmatodea</taxon>
        <taxon>Anareolatae</taxon>
        <taxon>Phasmatidae</taxon>
        <taxon>Eurycanthinae</taxon>
        <taxon>Dryococelus</taxon>
    </lineage>
</organism>
<evidence type="ECO:0000259" key="2">
    <source>
        <dbReference type="Pfam" id="PF20700"/>
    </source>
</evidence>
<dbReference type="InterPro" id="IPR011604">
    <property type="entry name" value="PDDEXK-like_dom_sf"/>
</dbReference>
<dbReference type="InterPro" id="IPR049012">
    <property type="entry name" value="Mutator_transp_dom"/>
</dbReference>
<dbReference type="Gene3D" id="3.90.320.10">
    <property type="match status" value="1"/>
</dbReference>
<gene>
    <name evidence="3" type="ORF">PR048_014106</name>
</gene>
<dbReference type="Pfam" id="PF20700">
    <property type="entry name" value="Mutator"/>
    <property type="match status" value="1"/>
</dbReference>
<dbReference type="Proteomes" id="UP001159363">
    <property type="component" value="Chromosome 4"/>
</dbReference>
<reference evidence="3 4" key="1">
    <citation type="submission" date="2023-02" db="EMBL/GenBank/DDBJ databases">
        <title>LHISI_Scaffold_Assembly.</title>
        <authorList>
            <person name="Stuart O.P."/>
            <person name="Cleave R."/>
            <person name="Magrath M.J.L."/>
            <person name="Mikheyev A.S."/>
        </authorList>
    </citation>
    <scope>NUCLEOTIDE SEQUENCE [LARGE SCALE GENOMIC DNA]</scope>
    <source>
        <strain evidence="3">Daus_M_001</strain>
        <tissue evidence="3">Leg muscle</tissue>
    </source>
</reference>
<evidence type="ECO:0000313" key="3">
    <source>
        <dbReference type="EMBL" id="KAJ8882304.1"/>
    </source>
</evidence>
<evidence type="ECO:0008006" key="5">
    <source>
        <dbReference type="Google" id="ProtNLM"/>
    </source>
</evidence>
<dbReference type="CDD" id="cd22343">
    <property type="entry name" value="PDDEXK_lambda_exonuclease-like"/>
    <property type="match status" value="1"/>
</dbReference>
<dbReference type="Pfam" id="PF09588">
    <property type="entry name" value="YqaJ"/>
    <property type="match status" value="1"/>
</dbReference>
<dbReference type="SUPFAM" id="SSF52980">
    <property type="entry name" value="Restriction endonuclease-like"/>
    <property type="match status" value="1"/>
</dbReference>
<dbReference type="PANTHER" id="PTHR46609">
    <property type="entry name" value="EXONUCLEASE, PHAGE-TYPE/RECB, C-TERMINAL DOMAIN-CONTAINING PROTEIN"/>
    <property type="match status" value="1"/>
</dbReference>
<evidence type="ECO:0000259" key="1">
    <source>
        <dbReference type="Pfam" id="PF09588"/>
    </source>
</evidence>
<dbReference type="PANTHER" id="PTHR46609:SF8">
    <property type="entry name" value="YQAJ VIRAL RECOMBINASE DOMAIN-CONTAINING PROTEIN"/>
    <property type="match status" value="1"/>
</dbReference>
<keyword evidence="4" id="KW-1185">Reference proteome</keyword>
<sequence length="397" mass="45436">MLKDLYHTVFELVFSPYGRCDVLRVNSETLRTECAEKSAELLNVNSATVSGIIPIGGGYSQLEELCGALNMPCISKETWKVHHNLISHTIKNSAWELIITRIKCEIYASTPNWVAMKLHSALIDRIIRIRTVVMFAIKYRKKQSEDKCYLLTEELREDILSPFHVLGDHSKSSERHYFCDGLPKFREVNLLNETEKAGFIKNYCFTDQNSAHKWKVDRSKRITSSFFGKICKMKTTTSRANVVKEIRYQVFNGNYNTNWGIEKVSVVIVQFERENPGIVVKRRGLIVDEEYPFLGASPDGLIDDDQIIEVKCPSSAISMSALDVLAKGKIKYLGLKDGKPQLKLSHNYMYQVQHPRNMPVRMRPHIKSAQEAKRKKKFETGVTGETTKIICEENCVM</sequence>
<dbReference type="InterPro" id="IPR011335">
    <property type="entry name" value="Restrct_endonuc-II-like"/>
</dbReference>
<name>A0ABQ9HDG8_9NEOP</name>
<feature type="domain" description="Mutator-like transposase" evidence="2">
    <location>
        <begin position="36"/>
        <end position="96"/>
    </location>
</feature>
<feature type="domain" description="YqaJ viral recombinase" evidence="1">
    <location>
        <begin position="213"/>
        <end position="354"/>
    </location>
</feature>
<proteinExistence type="predicted"/>
<dbReference type="EMBL" id="JARBHB010000005">
    <property type="protein sequence ID" value="KAJ8882304.1"/>
    <property type="molecule type" value="Genomic_DNA"/>
</dbReference>
<dbReference type="InterPro" id="IPR019080">
    <property type="entry name" value="YqaJ_viral_recombinase"/>
</dbReference>
<dbReference type="InterPro" id="IPR051703">
    <property type="entry name" value="NF-kappa-B_Signaling_Reg"/>
</dbReference>
<comment type="caution">
    <text evidence="3">The sequence shown here is derived from an EMBL/GenBank/DDBJ whole genome shotgun (WGS) entry which is preliminary data.</text>
</comment>
<accession>A0ABQ9HDG8</accession>
<protein>
    <recommendedName>
        <fullName evidence="5">YqaJ viral recombinase domain-containing protein</fullName>
    </recommendedName>
</protein>